<feature type="region of interest" description="Disordered" evidence="4">
    <location>
        <begin position="1"/>
        <end position="23"/>
    </location>
</feature>
<dbReference type="InterPro" id="IPR000524">
    <property type="entry name" value="Tscrpt_reg_HTH_GntR"/>
</dbReference>
<sequence length="401" mass="43048">MSIQDQEHTAEPSSSPADSAGTRRALRADLLRVGKIGGARSATSSAAVIEGHALIDRRTGVWVPLAERRRQAAAGSPADQARWDRLIEAVTRPTQPTEVSYEKLVVRVGSARDLLRTLADTLPPFVPVAEVAQRIEQRVESGTYPPGAVLAPGRIAADLGLPLQSVHLALSDLAGKGVIEQQANCRARVPGANPFNDRPRQLAQLLRALAAGGAFPPGTALPGRRELCRILVTGDKPFAAALRLLFQEGLLERDVRQRLTVRRGSVKRTDPPKLPAPAGHVKSLRDDEIPEAARRTRAWWNARLSPAPAALDQVIDQLGATAHQLVDRAQPGSVPPSTAQQQLSALVARTAITAAAVHHPHFELRLWHAACLATAVCDLLALLDDLDASRPSRRTAMPPLL</sequence>
<dbReference type="Pfam" id="PF00392">
    <property type="entry name" value="GntR"/>
    <property type="match status" value="1"/>
</dbReference>
<proteinExistence type="predicted"/>
<gene>
    <name evidence="6" type="ORF">JK363_23110</name>
</gene>
<comment type="caution">
    <text evidence="6">The sequence shown here is derived from an EMBL/GenBank/DDBJ whole genome shotgun (WGS) entry which is preliminary data.</text>
</comment>
<reference evidence="6 7" key="1">
    <citation type="submission" date="2021-01" db="EMBL/GenBank/DDBJ databases">
        <title>WGS of actinomycetes isolated from Thailand.</title>
        <authorList>
            <person name="Thawai C."/>
        </authorList>
    </citation>
    <scope>NUCLEOTIDE SEQUENCE [LARGE SCALE GENOMIC DNA]</scope>
    <source>
        <strain evidence="6 7">CA1R205</strain>
    </source>
</reference>
<evidence type="ECO:0000256" key="2">
    <source>
        <dbReference type="ARBA" id="ARBA00023125"/>
    </source>
</evidence>
<dbReference type="PROSITE" id="PS50949">
    <property type="entry name" value="HTH_GNTR"/>
    <property type="match status" value="1"/>
</dbReference>
<evidence type="ECO:0000313" key="6">
    <source>
        <dbReference type="EMBL" id="MBL1099504.1"/>
    </source>
</evidence>
<dbReference type="SMART" id="SM00345">
    <property type="entry name" value="HTH_GNTR"/>
    <property type="match status" value="2"/>
</dbReference>
<organism evidence="6 7">
    <name type="scientific">Streptomyces coffeae</name>
    <dbReference type="NCBI Taxonomy" id="621382"/>
    <lineage>
        <taxon>Bacteria</taxon>
        <taxon>Bacillati</taxon>
        <taxon>Actinomycetota</taxon>
        <taxon>Actinomycetes</taxon>
        <taxon>Kitasatosporales</taxon>
        <taxon>Streptomycetaceae</taxon>
        <taxon>Streptomyces</taxon>
    </lineage>
</organism>
<dbReference type="SUPFAM" id="SSF46785">
    <property type="entry name" value="Winged helix' DNA-binding domain"/>
    <property type="match status" value="2"/>
</dbReference>
<dbReference type="EMBL" id="JAERRF010000013">
    <property type="protein sequence ID" value="MBL1099504.1"/>
    <property type="molecule type" value="Genomic_DNA"/>
</dbReference>
<evidence type="ECO:0000256" key="1">
    <source>
        <dbReference type="ARBA" id="ARBA00023015"/>
    </source>
</evidence>
<evidence type="ECO:0000313" key="7">
    <source>
        <dbReference type="Proteomes" id="UP000634229"/>
    </source>
</evidence>
<protein>
    <submittedName>
        <fullName evidence="6">GntR family transcriptional regulator</fullName>
    </submittedName>
</protein>
<dbReference type="PANTHER" id="PTHR43537:SF51">
    <property type="entry name" value="HTH-TYPE TRANSCRIPTIONAL REGULATOR LGOR-RELATED"/>
    <property type="match status" value="1"/>
</dbReference>
<keyword evidence="7" id="KW-1185">Reference proteome</keyword>
<evidence type="ECO:0000256" key="3">
    <source>
        <dbReference type="ARBA" id="ARBA00023163"/>
    </source>
</evidence>
<evidence type="ECO:0000256" key="4">
    <source>
        <dbReference type="SAM" id="MobiDB-lite"/>
    </source>
</evidence>
<accession>A0ABS1NHN1</accession>
<keyword evidence="3" id="KW-0804">Transcription</keyword>
<keyword evidence="1" id="KW-0805">Transcription regulation</keyword>
<evidence type="ECO:0000259" key="5">
    <source>
        <dbReference type="PROSITE" id="PS50949"/>
    </source>
</evidence>
<keyword evidence="2" id="KW-0238">DNA-binding</keyword>
<dbReference type="RefSeq" id="WP_201876909.1">
    <property type="nucleotide sequence ID" value="NZ_JAERRF010000013.1"/>
</dbReference>
<dbReference type="InterPro" id="IPR036390">
    <property type="entry name" value="WH_DNA-bd_sf"/>
</dbReference>
<dbReference type="Gene3D" id="1.10.10.10">
    <property type="entry name" value="Winged helix-like DNA-binding domain superfamily/Winged helix DNA-binding domain"/>
    <property type="match status" value="2"/>
</dbReference>
<name>A0ABS1NHN1_9ACTN</name>
<feature type="domain" description="HTH gntR-type" evidence="5">
    <location>
        <begin position="196"/>
        <end position="264"/>
    </location>
</feature>
<feature type="compositionally biased region" description="Basic and acidic residues" evidence="4">
    <location>
        <begin position="1"/>
        <end position="10"/>
    </location>
</feature>
<dbReference type="InterPro" id="IPR036388">
    <property type="entry name" value="WH-like_DNA-bd_sf"/>
</dbReference>
<dbReference type="PANTHER" id="PTHR43537">
    <property type="entry name" value="TRANSCRIPTIONAL REGULATOR, GNTR FAMILY"/>
    <property type="match status" value="1"/>
</dbReference>
<dbReference type="Proteomes" id="UP000634229">
    <property type="component" value="Unassembled WGS sequence"/>
</dbReference>